<dbReference type="InterPro" id="IPR036986">
    <property type="entry name" value="S4_RNA-bd_sf"/>
</dbReference>
<dbReference type="InterPro" id="IPR006145">
    <property type="entry name" value="PsdUridine_synth_RsuA/RluA"/>
</dbReference>
<dbReference type="InterPro" id="IPR002942">
    <property type="entry name" value="S4_RNA-bd"/>
</dbReference>
<dbReference type="Pfam" id="PF00849">
    <property type="entry name" value="PseudoU_synth_2"/>
    <property type="match status" value="1"/>
</dbReference>
<dbReference type="SUPFAM" id="SSF55174">
    <property type="entry name" value="Alpha-L RNA-binding motif"/>
    <property type="match status" value="1"/>
</dbReference>
<dbReference type="InterPro" id="IPR050343">
    <property type="entry name" value="RsuA_PseudoU_synthase"/>
</dbReference>
<dbReference type="PANTHER" id="PTHR47683">
    <property type="entry name" value="PSEUDOURIDINE SYNTHASE FAMILY PROTEIN-RELATED"/>
    <property type="match status" value="1"/>
</dbReference>
<keyword evidence="1 3" id="KW-0413">Isomerase</keyword>
<name>A0A644T620_9ZZZZ</name>
<sequence>MKIKVDLKEYKKEEKESGIRINKFLSEFGILSRREADKLIAEKKIHINDRIALLGDRVKENDSVFINQELKKLKYFIYNKKRGEETAFKIIDKVRYEPIGRLDKESEGLLIYSNDYRIVEKLLNPKNKLEREYVVRVREKATPRVKTLLEKGIKTREASYSPAKKITLDEEDRSFIKIVLVEGKKHEIRRMLNALNLTILSLKRIRFTFIKLERLKAGEFRELKGEELKKFLESLNIK</sequence>
<dbReference type="Gene3D" id="3.30.70.580">
    <property type="entry name" value="Pseudouridine synthase I, catalytic domain, N-terminal subdomain"/>
    <property type="match status" value="1"/>
</dbReference>
<proteinExistence type="predicted"/>
<dbReference type="Pfam" id="PF01479">
    <property type="entry name" value="S4"/>
    <property type="match status" value="1"/>
</dbReference>
<evidence type="ECO:0000259" key="2">
    <source>
        <dbReference type="SMART" id="SM00363"/>
    </source>
</evidence>
<dbReference type="InterPro" id="IPR042092">
    <property type="entry name" value="PsdUridine_s_RsuA/RluB/E/F_cat"/>
</dbReference>
<dbReference type="AlphaFoldDB" id="A0A644T620"/>
<comment type="caution">
    <text evidence="3">The sequence shown here is derived from an EMBL/GenBank/DDBJ whole genome shotgun (WGS) entry which is preliminary data.</text>
</comment>
<feature type="domain" description="RNA-binding S4" evidence="2">
    <location>
        <begin position="19"/>
        <end position="82"/>
    </location>
</feature>
<dbReference type="GO" id="GO:0003723">
    <property type="term" value="F:RNA binding"/>
    <property type="evidence" value="ECO:0007669"/>
    <property type="project" value="InterPro"/>
</dbReference>
<dbReference type="EMBL" id="VSSQ01000017">
    <property type="protein sequence ID" value="MPL62368.1"/>
    <property type="molecule type" value="Genomic_DNA"/>
</dbReference>
<dbReference type="Gene3D" id="3.10.290.10">
    <property type="entry name" value="RNA-binding S4 domain"/>
    <property type="match status" value="1"/>
</dbReference>
<dbReference type="EC" id="5.4.99.22" evidence="3"/>
<dbReference type="PROSITE" id="PS50889">
    <property type="entry name" value="S4"/>
    <property type="match status" value="1"/>
</dbReference>
<dbReference type="GO" id="GO:0160139">
    <property type="term" value="F:23S rRNA pseudouridine(2605) synthase activity"/>
    <property type="evidence" value="ECO:0007669"/>
    <property type="project" value="UniProtKB-EC"/>
</dbReference>
<dbReference type="InterPro" id="IPR020094">
    <property type="entry name" value="TruA/RsuA/RluB/E/F_N"/>
</dbReference>
<organism evidence="3">
    <name type="scientific">bioreactor metagenome</name>
    <dbReference type="NCBI Taxonomy" id="1076179"/>
    <lineage>
        <taxon>unclassified sequences</taxon>
        <taxon>metagenomes</taxon>
        <taxon>ecological metagenomes</taxon>
    </lineage>
</organism>
<protein>
    <submittedName>
        <fullName evidence="3">Ribosomal large subunit pseudouridine synthase B</fullName>
        <ecNumber evidence="3">5.4.99.22</ecNumber>
    </submittedName>
</protein>
<dbReference type="PANTHER" id="PTHR47683:SF2">
    <property type="entry name" value="RNA-BINDING S4 DOMAIN-CONTAINING PROTEIN"/>
    <property type="match status" value="1"/>
</dbReference>
<dbReference type="SMART" id="SM00363">
    <property type="entry name" value="S4"/>
    <property type="match status" value="1"/>
</dbReference>
<dbReference type="InterPro" id="IPR020103">
    <property type="entry name" value="PsdUridine_synth_cat_dom_sf"/>
</dbReference>
<dbReference type="SUPFAM" id="SSF55120">
    <property type="entry name" value="Pseudouridine synthase"/>
    <property type="match status" value="1"/>
</dbReference>
<evidence type="ECO:0000256" key="1">
    <source>
        <dbReference type="ARBA" id="ARBA00023235"/>
    </source>
</evidence>
<dbReference type="Gene3D" id="3.30.70.1560">
    <property type="entry name" value="Alpha-L RNA-binding motif"/>
    <property type="match status" value="1"/>
</dbReference>
<dbReference type="CDD" id="cd00165">
    <property type="entry name" value="S4"/>
    <property type="match status" value="1"/>
</dbReference>
<evidence type="ECO:0000313" key="3">
    <source>
        <dbReference type="EMBL" id="MPL62368.1"/>
    </source>
</evidence>
<reference evidence="3" key="1">
    <citation type="submission" date="2019-08" db="EMBL/GenBank/DDBJ databases">
        <authorList>
            <person name="Kucharzyk K."/>
            <person name="Murdoch R.W."/>
            <person name="Higgins S."/>
            <person name="Loffler F."/>
        </authorList>
    </citation>
    <scope>NUCLEOTIDE SEQUENCE</scope>
</reference>
<accession>A0A644T620</accession>
<dbReference type="GO" id="GO:0001522">
    <property type="term" value="P:pseudouridine synthesis"/>
    <property type="evidence" value="ECO:0007669"/>
    <property type="project" value="InterPro"/>
</dbReference>
<gene>
    <name evidence="3" type="primary">rluB_3</name>
    <name evidence="3" type="ORF">SDC9_07988</name>
</gene>